<name>A0A0L8I300_OCTBM</name>
<sequence length="58" mass="6688">MFRPGITRLWPVKSVHPACCCTVSLVGVPAMSFHLPLVWHQCLEQLISVSQHFQKRRM</sequence>
<protein>
    <submittedName>
        <fullName evidence="1">Uncharacterized protein</fullName>
    </submittedName>
</protein>
<proteinExistence type="predicted"/>
<reference evidence="1" key="1">
    <citation type="submission" date="2015-07" db="EMBL/GenBank/DDBJ databases">
        <title>MeaNS - Measles Nucleotide Surveillance Program.</title>
        <authorList>
            <person name="Tran T."/>
            <person name="Druce J."/>
        </authorList>
    </citation>
    <scope>NUCLEOTIDE SEQUENCE</scope>
    <source>
        <strain evidence="1">UCB-OBI-ISO-001</strain>
        <tissue evidence="1">Gonad</tissue>
    </source>
</reference>
<accession>A0A0L8I300</accession>
<organism evidence="1">
    <name type="scientific">Octopus bimaculoides</name>
    <name type="common">California two-spotted octopus</name>
    <dbReference type="NCBI Taxonomy" id="37653"/>
    <lineage>
        <taxon>Eukaryota</taxon>
        <taxon>Metazoa</taxon>
        <taxon>Spiralia</taxon>
        <taxon>Lophotrochozoa</taxon>
        <taxon>Mollusca</taxon>
        <taxon>Cephalopoda</taxon>
        <taxon>Coleoidea</taxon>
        <taxon>Octopodiformes</taxon>
        <taxon>Octopoda</taxon>
        <taxon>Incirrata</taxon>
        <taxon>Octopodidae</taxon>
        <taxon>Octopus</taxon>
    </lineage>
</organism>
<evidence type="ECO:0000313" key="1">
    <source>
        <dbReference type="EMBL" id="KOF95719.1"/>
    </source>
</evidence>
<dbReference type="AlphaFoldDB" id="A0A0L8I300"/>
<dbReference type="EMBL" id="KQ416694">
    <property type="protein sequence ID" value="KOF95719.1"/>
    <property type="molecule type" value="Genomic_DNA"/>
</dbReference>
<gene>
    <name evidence="1" type="ORF">OCBIM_22037402mg</name>
</gene>